<dbReference type="CDD" id="cd01171">
    <property type="entry name" value="YXKO-related"/>
    <property type="match status" value="1"/>
</dbReference>
<dbReference type="GO" id="GO:0110051">
    <property type="term" value="P:metabolite repair"/>
    <property type="evidence" value="ECO:0007669"/>
    <property type="project" value="TreeGrafter"/>
</dbReference>
<dbReference type="HAMAP" id="MF_01965">
    <property type="entry name" value="NADHX_dehydratase"/>
    <property type="match status" value="1"/>
</dbReference>
<evidence type="ECO:0000256" key="3">
    <source>
        <dbReference type="ARBA" id="ARBA00006001"/>
    </source>
</evidence>
<sequence length="496" mass="51660">MSLPKQLYTGDQVKQGEAQAAKNAGYSLYQLMEMAGESVFSVLEEEYPRAQNVTVLCGGGNNGGDGFVVARLAKHVGLSVQLISTVDESRYVGDALQAKQAWLKSGGTILSQEALSGCLTTADVIVDGLLGTGLSGEVRDDTRAIIDSINQCEKPVIAIDIPSGLCSDTGTVLGGAICAQHTVTFIAIKQGLVTGQARDVVGKLHFSGLNVQSQFAELVSSNIDMLSLDEMLGEFPKRRATAHKGKHGRVLCIGGNQGYGGAIRMCAQAAARSGAGLVSCICHPVSSLPLMVACPEVMTIGWQDDLEQLNSKSAAQDVLAFGPGLGTDSWAHALFHHVQSLAIKKVVDADGLNLLAQSPNVDANRVITPHPGEAARLLNCSVAEIESNRYSAIKQLQDKFGGVVVLKGAGSLVCDGRRTYVCLAGNPGMATGGMGDVLTGIIAALIAQGVELSAAARLGVQLHSQAADLVAEEEGMIGLLASDVIGKVRQLLNFSA</sequence>
<comment type="catalytic activity">
    <reaction evidence="15 17 19">
        <text>(6S)-NADHX + ADP = AMP + phosphate + NADH + H(+)</text>
        <dbReference type="Rhea" id="RHEA:32223"/>
        <dbReference type="ChEBI" id="CHEBI:15378"/>
        <dbReference type="ChEBI" id="CHEBI:43474"/>
        <dbReference type="ChEBI" id="CHEBI:57945"/>
        <dbReference type="ChEBI" id="CHEBI:64074"/>
        <dbReference type="ChEBI" id="CHEBI:456215"/>
        <dbReference type="ChEBI" id="CHEBI:456216"/>
        <dbReference type="EC" id="4.2.1.136"/>
    </reaction>
</comment>
<evidence type="ECO:0000256" key="19">
    <source>
        <dbReference type="PIRNR" id="PIRNR017184"/>
    </source>
</evidence>
<evidence type="ECO:0000256" key="2">
    <source>
        <dbReference type="ARBA" id="ARBA00000909"/>
    </source>
</evidence>
<comment type="similarity">
    <text evidence="17">Belongs to the NnrD/CARKD family.</text>
</comment>
<dbReference type="PIRSF" id="PIRSF017184">
    <property type="entry name" value="Nnr"/>
    <property type="match status" value="1"/>
</dbReference>
<keyword evidence="7 17" id="KW-0067">ATP-binding</keyword>
<feature type="binding site" evidence="17">
    <location>
        <position position="324"/>
    </location>
    <ligand>
        <name>(6S)-NADPHX</name>
        <dbReference type="ChEBI" id="CHEBI:64076"/>
    </ligand>
</feature>
<dbReference type="PATRIC" id="fig|171383.3.peg.4484"/>
<evidence type="ECO:0000256" key="8">
    <source>
        <dbReference type="ARBA" id="ARBA00022857"/>
    </source>
</evidence>
<evidence type="ECO:0000259" key="21">
    <source>
        <dbReference type="PROSITE" id="PS51385"/>
    </source>
</evidence>
<evidence type="ECO:0000256" key="6">
    <source>
        <dbReference type="ARBA" id="ARBA00022741"/>
    </source>
</evidence>
<keyword evidence="13" id="KW-0511">Multifunctional enzyme</keyword>
<dbReference type="GO" id="GO:0005524">
    <property type="term" value="F:ATP binding"/>
    <property type="evidence" value="ECO:0007669"/>
    <property type="project" value="UniProtKB-UniRule"/>
</dbReference>
<feature type="binding site" evidence="17">
    <location>
        <position position="370"/>
    </location>
    <ligand>
        <name>(6S)-NADPHX</name>
        <dbReference type="ChEBI" id="CHEBI:64076"/>
    </ligand>
</feature>
<keyword evidence="5 18" id="KW-0479">Metal-binding</keyword>
<keyword evidence="10 17" id="KW-0520">NAD</keyword>
<feature type="binding site" evidence="17">
    <location>
        <position position="435"/>
    </location>
    <ligand>
        <name>AMP</name>
        <dbReference type="ChEBI" id="CHEBI:456215"/>
    </ligand>
</feature>
<keyword evidence="9 18" id="KW-0630">Potassium</keyword>
<dbReference type="SUPFAM" id="SSF64153">
    <property type="entry name" value="YjeF N-terminal domain-like"/>
    <property type="match status" value="1"/>
</dbReference>
<feature type="domain" description="YjeF N-terminal" evidence="21">
    <location>
        <begin position="13"/>
        <end position="217"/>
    </location>
</feature>
<dbReference type="InterPro" id="IPR036652">
    <property type="entry name" value="YjeF_N_dom_sf"/>
</dbReference>
<comment type="function">
    <text evidence="18">Catalyzes the epimerization of the S- and R-forms of NAD(P)HX, a damaged form of NAD(P)H that is a result of enzymatic or heat-dependent hydration. This is a prerequisite for the S-specific NAD(P)H-hydrate dehydratase to allow the repair of both epimers of NAD(P)HX.</text>
</comment>
<dbReference type="PROSITE" id="PS01050">
    <property type="entry name" value="YJEF_C_2"/>
    <property type="match status" value="1"/>
</dbReference>
<evidence type="ECO:0000256" key="4">
    <source>
        <dbReference type="ARBA" id="ARBA00009524"/>
    </source>
</evidence>
<evidence type="ECO:0000256" key="12">
    <source>
        <dbReference type="ARBA" id="ARBA00023239"/>
    </source>
</evidence>
<dbReference type="InterPro" id="IPR000631">
    <property type="entry name" value="CARKD"/>
</dbReference>
<comment type="cofactor">
    <cofactor evidence="18 19">
        <name>K(+)</name>
        <dbReference type="ChEBI" id="CHEBI:29103"/>
    </cofactor>
    <text evidence="18 19">Binds 1 potassium ion per subunit.</text>
</comment>
<comment type="caution">
    <text evidence="22">The sequence shown here is derived from an EMBL/GenBank/DDBJ whole genome shotgun (WGS) entry which is preliminary data.</text>
</comment>
<protein>
    <recommendedName>
        <fullName evidence="19">Bifunctional NAD(P)H-hydrate repair enzyme</fullName>
    </recommendedName>
    <alternativeName>
        <fullName evidence="19">Nicotinamide nucleotide repair protein</fullName>
    </alternativeName>
    <domain>
        <recommendedName>
            <fullName evidence="19">ADP-dependent (S)-NAD(P)H-hydrate dehydratase</fullName>
            <ecNumber evidence="19">4.2.1.136</ecNumber>
        </recommendedName>
        <alternativeName>
            <fullName evidence="19">ADP-dependent NAD(P)HX dehydratase</fullName>
        </alternativeName>
    </domain>
    <domain>
        <recommendedName>
            <fullName evidence="19">NAD(P)H-hydrate epimerase</fullName>
            <ecNumber evidence="19">5.1.99.6</ecNumber>
        </recommendedName>
    </domain>
</protein>
<feature type="binding site" evidence="18">
    <location>
        <begin position="131"/>
        <end position="137"/>
    </location>
    <ligand>
        <name>(6S)-NADPHX</name>
        <dbReference type="ChEBI" id="CHEBI:64076"/>
    </ligand>
</feature>
<evidence type="ECO:0000256" key="11">
    <source>
        <dbReference type="ARBA" id="ARBA00023235"/>
    </source>
</evidence>
<keyword evidence="23" id="KW-1185">Reference proteome</keyword>
<dbReference type="Pfam" id="PF03853">
    <property type="entry name" value="YjeF_N"/>
    <property type="match status" value="1"/>
</dbReference>
<comment type="cofactor">
    <cofactor evidence="17">
        <name>Mg(2+)</name>
        <dbReference type="ChEBI" id="CHEBI:18420"/>
    </cofactor>
</comment>
<feature type="binding site" evidence="17">
    <location>
        <position position="436"/>
    </location>
    <ligand>
        <name>(6S)-NADPHX</name>
        <dbReference type="ChEBI" id="CHEBI:64076"/>
    </ligand>
</feature>
<feature type="binding site" evidence="18">
    <location>
        <position position="62"/>
    </location>
    <ligand>
        <name>K(+)</name>
        <dbReference type="ChEBI" id="CHEBI:29103"/>
    </ligand>
</feature>
<feature type="binding site" evidence="17">
    <location>
        <position position="262"/>
    </location>
    <ligand>
        <name>(6S)-NADPHX</name>
        <dbReference type="ChEBI" id="CHEBI:64076"/>
    </ligand>
</feature>
<comment type="function">
    <text evidence="14 19">Bifunctional enzyme that catalyzes the epimerization of the S- and R-forms of NAD(P)HX and the dehydration of the S-form of NAD(P)HX at the expense of ADP, which is converted to AMP. This allows the repair of both epimers of NAD(P)HX, a damaged form of NAD(P)H that is a result of enzymatic or heat-dependent hydration.</text>
</comment>
<dbReference type="PROSITE" id="PS51383">
    <property type="entry name" value="YJEF_C_3"/>
    <property type="match status" value="1"/>
</dbReference>
<evidence type="ECO:0000256" key="17">
    <source>
        <dbReference type="HAMAP-Rule" id="MF_01965"/>
    </source>
</evidence>
<proteinExistence type="inferred from homology"/>
<feature type="binding site" evidence="18">
    <location>
        <position position="127"/>
    </location>
    <ligand>
        <name>K(+)</name>
        <dbReference type="ChEBI" id="CHEBI:29103"/>
    </ligand>
</feature>
<dbReference type="NCBIfam" id="TIGR00196">
    <property type="entry name" value="yjeF_cterm"/>
    <property type="match status" value="1"/>
</dbReference>
<comment type="similarity">
    <text evidence="18">Belongs to the NnrE/AIBP family.</text>
</comment>
<dbReference type="InterPro" id="IPR004443">
    <property type="entry name" value="YjeF_N_dom"/>
</dbReference>
<dbReference type="EMBL" id="LHPI01000055">
    <property type="protein sequence ID" value="KOO03827.1"/>
    <property type="molecule type" value="Genomic_DNA"/>
</dbReference>
<dbReference type="Gene3D" id="3.40.1190.20">
    <property type="match status" value="1"/>
</dbReference>
<gene>
    <name evidence="17" type="primary">nnrD</name>
    <name evidence="18" type="synonym">nnrE</name>
    <name evidence="22" type="ORF">AKJ31_22025</name>
</gene>
<evidence type="ECO:0000259" key="20">
    <source>
        <dbReference type="PROSITE" id="PS51383"/>
    </source>
</evidence>
<feature type="binding site" evidence="17">
    <location>
        <begin position="407"/>
        <end position="411"/>
    </location>
    <ligand>
        <name>AMP</name>
        <dbReference type="ChEBI" id="CHEBI:456215"/>
    </ligand>
</feature>
<feature type="binding site" evidence="18">
    <location>
        <position position="163"/>
    </location>
    <ligand>
        <name>K(+)</name>
        <dbReference type="ChEBI" id="CHEBI:29103"/>
    </ligand>
</feature>
<dbReference type="PANTHER" id="PTHR12592:SF0">
    <property type="entry name" value="ATP-DEPENDENT (S)-NAD(P)H-HYDRATE DEHYDRATASE"/>
    <property type="match status" value="1"/>
</dbReference>
<comment type="subunit">
    <text evidence="17">Homotetramer.</text>
</comment>
<accession>A0A0M0HPL3</accession>
<dbReference type="OrthoDB" id="9806925at2"/>
<comment type="function">
    <text evidence="17">Catalyzes the dehydration of the S-form of NAD(P)HX at the expense of ADP, which is converted to AMP. Together with NAD(P)HX epimerase, which catalyzes the epimerization of the S- and R-forms, the enzyme allows the repair of both epimers of NAD(P)HX, a damaged form of NAD(P)H that is a result of enzymatic or heat-dependent hydration.</text>
</comment>
<dbReference type="SUPFAM" id="SSF53613">
    <property type="entry name" value="Ribokinase-like"/>
    <property type="match status" value="1"/>
</dbReference>
<comment type="similarity">
    <text evidence="3 19">In the N-terminal section; belongs to the NnrE/AIBP family.</text>
</comment>
<dbReference type="InterPro" id="IPR030677">
    <property type="entry name" value="Nnr"/>
</dbReference>
<evidence type="ECO:0000256" key="16">
    <source>
        <dbReference type="ARBA" id="ARBA00049209"/>
    </source>
</evidence>
<evidence type="ECO:0000256" key="13">
    <source>
        <dbReference type="ARBA" id="ARBA00023268"/>
    </source>
</evidence>
<evidence type="ECO:0000256" key="15">
    <source>
        <dbReference type="ARBA" id="ARBA00048238"/>
    </source>
</evidence>
<evidence type="ECO:0000256" key="7">
    <source>
        <dbReference type="ARBA" id="ARBA00022840"/>
    </source>
</evidence>
<dbReference type="NCBIfam" id="TIGR00197">
    <property type="entry name" value="yjeF_nterm"/>
    <property type="match status" value="1"/>
</dbReference>
<keyword evidence="8 17" id="KW-0521">NADP</keyword>
<dbReference type="FunFam" id="3.40.50.10260:FF:000003">
    <property type="entry name" value="Multifunctional fusion protein"/>
    <property type="match status" value="1"/>
</dbReference>
<dbReference type="EC" id="5.1.99.6" evidence="19"/>
<dbReference type="GO" id="GO:0052855">
    <property type="term" value="F:ADP-dependent NAD(P)H-hydrate dehydratase activity"/>
    <property type="evidence" value="ECO:0007669"/>
    <property type="project" value="UniProtKB-UniRule"/>
</dbReference>
<dbReference type="Proteomes" id="UP000037530">
    <property type="component" value="Unassembled WGS sequence"/>
</dbReference>
<dbReference type="PROSITE" id="PS51385">
    <property type="entry name" value="YJEF_N"/>
    <property type="match status" value="1"/>
</dbReference>
<evidence type="ECO:0000256" key="10">
    <source>
        <dbReference type="ARBA" id="ARBA00023027"/>
    </source>
</evidence>
<evidence type="ECO:0000256" key="14">
    <source>
        <dbReference type="ARBA" id="ARBA00025153"/>
    </source>
</evidence>
<dbReference type="GO" id="GO:0046872">
    <property type="term" value="F:metal ion binding"/>
    <property type="evidence" value="ECO:0007669"/>
    <property type="project" value="UniProtKB-UniRule"/>
</dbReference>
<comment type="similarity">
    <text evidence="4 19">In the C-terminal section; belongs to the NnrD/CARKD family.</text>
</comment>
<keyword evidence="12 17" id="KW-0456">Lyase</keyword>
<dbReference type="GO" id="GO:0052856">
    <property type="term" value="F:NAD(P)HX epimerase activity"/>
    <property type="evidence" value="ECO:0007669"/>
    <property type="project" value="UniProtKB-UniRule"/>
</dbReference>
<dbReference type="EC" id="4.2.1.136" evidence="19"/>
<evidence type="ECO:0000313" key="23">
    <source>
        <dbReference type="Proteomes" id="UP000037530"/>
    </source>
</evidence>
<dbReference type="InterPro" id="IPR017953">
    <property type="entry name" value="Carbohydrate_kinase_pred_CS"/>
</dbReference>
<dbReference type="RefSeq" id="WP_053411138.1">
    <property type="nucleotide sequence ID" value="NZ_LHPI01000055.1"/>
</dbReference>
<feature type="domain" description="YjeF C-terminal" evidence="20">
    <location>
        <begin position="227"/>
        <end position="495"/>
    </location>
</feature>
<keyword evidence="11 18" id="KW-0413">Isomerase</keyword>
<evidence type="ECO:0000256" key="1">
    <source>
        <dbReference type="ARBA" id="ARBA00000013"/>
    </source>
</evidence>
<keyword evidence="6 17" id="KW-0547">Nucleotide-binding</keyword>
<feature type="binding site" evidence="18">
    <location>
        <position position="160"/>
    </location>
    <ligand>
        <name>(6S)-NADPHX</name>
        <dbReference type="ChEBI" id="CHEBI:64076"/>
    </ligand>
</feature>
<name>A0A0M0HPL3_9VIBR</name>
<comment type="caution">
    <text evidence="18">Lacks conserved residue(s) required for the propagation of feature annotation.</text>
</comment>
<comment type="catalytic activity">
    <reaction evidence="16 17 19">
        <text>(6S)-NADPHX + ADP = AMP + phosphate + NADPH + H(+)</text>
        <dbReference type="Rhea" id="RHEA:32235"/>
        <dbReference type="ChEBI" id="CHEBI:15378"/>
        <dbReference type="ChEBI" id="CHEBI:43474"/>
        <dbReference type="ChEBI" id="CHEBI:57783"/>
        <dbReference type="ChEBI" id="CHEBI:64076"/>
        <dbReference type="ChEBI" id="CHEBI:456215"/>
        <dbReference type="ChEBI" id="CHEBI:456216"/>
        <dbReference type="EC" id="4.2.1.136"/>
    </reaction>
</comment>
<evidence type="ECO:0000256" key="18">
    <source>
        <dbReference type="HAMAP-Rule" id="MF_01966"/>
    </source>
</evidence>
<dbReference type="STRING" id="171383.AKJ31_22025"/>
<evidence type="ECO:0000256" key="9">
    <source>
        <dbReference type="ARBA" id="ARBA00022958"/>
    </source>
</evidence>
<evidence type="ECO:0000256" key="5">
    <source>
        <dbReference type="ARBA" id="ARBA00022723"/>
    </source>
</evidence>
<comment type="catalytic activity">
    <reaction evidence="2 18 19">
        <text>(6R)-NADPHX = (6S)-NADPHX</text>
        <dbReference type="Rhea" id="RHEA:32227"/>
        <dbReference type="ChEBI" id="CHEBI:64076"/>
        <dbReference type="ChEBI" id="CHEBI:64077"/>
        <dbReference type="EC" id="5.1.99.6"/>
    </reaction>
</comment>
<dbReference type="PANTHER" id="PTHR12592">
    <property type="entry name" value="ATP-DEPENDENT (S)-NAD(P)H-HYDRATE DEHYDRATASE FAMILY MEMBER"/>
    <property type="match status" value="1"/>
</dbReference>
<dbReference type="HAMAP" id="MF_01966">
    <property type="entry name" value="NADHX_epimerase"/>
    <property type="match status" value="1"/>
</dbReference>
<reference evidence="23" key="1">
    <citation type="submission" date="2015-08" db="EMBL/GenBank/DDBJ databases">
        <title>Vibrio galatheae sp. nov., a novel member of the Vibrionaceae family isolated from the Solomon Islands.</title>
        <authorList>
            <person name="Giubergia S."/>
            <person name="Machado H."/>
            <person name="Mateiu R.V."/>
            <person name="Gram L."/>
        </authorList>
    </citation>
    <scope>NUCLEOTIDE SEQUENCE [LARGE SCALE GENOMIC DNA]</scope>
    <source>
        <strain evidence="23">DSM 19134</strain>
    </source>
</reference>
<dbReference type="Pfam" id="PF01256">
    <property type="entry name" value="Carb_kinase"/>
    <property type="match status" value="1"/>
</dbReference>
<dbReference type="InterPro" id="IPR029056">
    <property type="entry name" value="Ribokinase-like"/>
</dbReference>
<dbReference type="AlphaFoldDB" id="A0A0M0HPL3"/>
<comment type="catalytic activity">
    <reaction evidence="1 18 19">
        <text>(6R)-NADHX = (6S)-NADHX</text>
        <dbReference type="Rhea" id="RHEA:32215"/>
        <dbReference type="ChEBI" id="CHEBI:64074"/>
        <dbReference type="ChEBI" id="CHEBI:64075"/>
        <dbReference type="EC" id="5.1.99.6"/>
    </reaction>
</comment>
<dbReference type="Gene3D" id="3.40.50.10260">
    <property type="entry name" value="YjeF N-terminal domain"/>
    <property type="match status" value="1"/>
</dbReference>
<evidence type="ECO:0000313" key="22">
    <source>
        <dbReference type="EMBL" id="KOO03827.1"/>
    </source>
</evidence>
<dbReference type="GO" id="GO:0046496">
    <property type="term" value="P:nicotinamide nucleotide metabolic process"/>
    <property type="evidence" value="ECO:0007669"/>
    <property type="project" value="UniProtKB-UniRule"/>
</dbReference>
<organism evidence="22 23">
    <name type="scientific">Vibrio hepatarius</name>
    <dbReference type="NCBI Taxonomy" id="171383"/>
    <lineage>
        <taxon>Bacteria</taxon>
        <taxon>Pseudomonadati</taxon>
        <taxon>Pseudomonadota</taxon>
        <taxon>Gammaproteobacteria</taxon>
        <taxon>Vibrionales</taxon>
        <taxon>Vibrionaceae</taxon>
        <taxon>Vibrio</taxon>
        <taxon>Vibrio oreintalis group</taxon>
    </lineage>
</organism>
<feature type="binding site" evidence="18">
    <location>
        <begin position="61"/>
        <end position="65"/>
    </location>
    <ligand>
        <name>(6S)-NADPHX</name>
        <dbReference type="ChEBI" id="CHEBI:64076"/>
    </ligand>
</feature>